<comment type="caution">
    <text evidence="3">The sequence shown here is derived from an EMBL/GenBank/DDBJ whole genome shotgun (WGS) entry which is preliminary data.</text>
</comment>
<reference evidence="3" key="1">
    <citation type="submission" date="2023-03" db="EMBL/GenBank/DDBJ databases">
        <title>Massive genome expansion in bonnet fungi (Mycena s.s.) driven by repeated elements and novel gene families across ecological guilds.</title>
        <authorList>
            <consortium name="Lawrence Berkeley National Laboratory"/>
            <person name="Harder C.B."/>
            <person name="Miyauchi S."/>
            <person name="Viragh M."/>
            <person name="Kuo A."/>
            <person name="Thoen E."/>
            <person name="Andreopoulos B."/>
            <person name="Lu D."/>
            <person name="Skrede I."/>
            <person name="Drula E."/>
            <person name="Henrissat B."/>
            <person name="Morin E."/>
            <person name="Kohler A."/>
            <person name="Barry K."/>
            <person name="LaButti K."/>
            <person name="Morin E."/>
            <person name="Salamov A."/>
            <person name="Lipzen A."/>
            <person name="Mereny Z."/>
            <person name="Hegedus B."/>
            <person name="Baldrian P."/>
            <person name="Stursova M."/>
            <person name="Weitz H."/>
            <person name="Taylor A."/>
            <person name="Grigoriev I.V."/>
            <person name="Nagy L.G."/>
            <person name="Martin F."/>
            <person name="Kauserud H."/>
        </authorList>
    </citation>
    <scope>NUCLEOTIDE SEQUENCE</scope>
    <source>
        <strain evidence="3">CBHHK200</strain>
    </source>
</reference>
<evidence type="ECO:0000313" key="2">
    <source>
        <dbReference type="EMBL" id="KAJ7033298.1"/>
    </source>
</evidence>
<dbReference type="EMBL" id="JARJCM010000066">
    <property type="protein sequence ID" value="KAJ7033301.1"/>
    <property type="molecule type" value="Genomic_DNA"/>
</dbReference>
<gene>
    <name evidence="2" type="ORF">C8F04DRAFT_1261110</name>
    <name evidence="3" type="ORF">C8F04DRAFT_1261113</name>
</gene>
<evidence type="ECO:0000313" key="4">
    <source>
        <dbReference type="Proteomes" id="UP001218188"/>
    </source>
</evidence>
<keyword evidence="4" id="KW-1185">Reference proteome</keyword>
<dbReference type="Proteomes" id="UP001218188">
    <property type="component" value="Unassembled WGS sequence"/>
</dbReference>
<proteinExistence type="predicted"/>
<keyword evidence="1" id="KW-0175">Coiled coil</keyword>
<evidence type="ECO:0000313" key="3">
    <source>
        <dbReference type="EMBL" id="KAJ7033301.1"/>
    </source>
</evidence>
<dbReference type="EMBL" id="JARJCM010000066">
    <property type="protein sequence ID" value="KAJ7033298.1"/>
    <property type="molecule type" value="Genomic_DNA"/>
</dbReference>
<feature type="coiled-coil region" evidence="1">
    <location>
        <begin position="153"/>
        <end position="208"/>
    </location>
</feature>
<evidence type="ECO:0000256" key="1">
    <source>
        <dbReference type="SAM" id="Coils"/>
    </source>
</evidence>
<organism evidence="3 4">
    <name type="scientific">Mycena alexandri</name>
    <dbReference type="NCBI Taxonomy" id="1745969"/>
    <lineage>
        <taxon>Eukaryota</taxon>
        <taxon>Fungi</taxon>
        <taxon>Dikarya</taxon>
        <taxon>Basidiomycota</taxon>
        <taxon>Agaricomycotina</taxon>
        <taxon>Agaricomycetes</taxon>
        <taxon>Agaricomycetidae</taxon>
        <taxon>Agaricales</taxon>
        <taxon>Marasmiineae</taxon>
        <taxon>Mycenaceae</taxon>
        <taxon>Mycena</taxon>
    </lineage>
</organism>
<sequence length="210" mass="22888">MSSQAQNGSGLTVHGEQRTASQINSFTGVTNVANAGSEVTDDAAMPHTTTPNASVLHAAANKRSMAEEHDASPSHKVVVRVAHEGQVKENIESLEKANYHLKEALVAANLELTTLQGDQASLARLQAHCRELEVSLIRRQIPVAEEPTVPSAKEEAANTAEDQSVQVARLTQENFSLKQTRDRLKQRVESALSIIDTLLQQVRRLTQEEL</sequence>
<accession>A0AAD6SSK4</accession>
<protein>
    <submittedName>
        <fullName evidence="3">Uncharacterized protein</fullName>
    </submittedName>
</protein>
<name>A0AAD6SSK4_9AGAR</name>
<dbReference type="AlphaFoldDB" id="A0AAD6SSK4"/>